<comment type="caution">
    <text evidence="1">The sequence shown here is derived from an EMBL/GenBank/DDBJ whole genome shotgun (WGS) entry which is preliminary data.</text>
</comment>
<name>A0ACB9DYL7_CICIN</name>
<gene>
    <name evidence="1" type="ORF">L2E82_22616</name>
</gene>
<sequence length="76" mass="8514">MPKSTRLLRNKGKCLQNYGVKDGVSADLDEKLFRKITGSDTSVGLAELFKLLKGTVQLHMNKPVNQESQLQAFKYS</sequence>
<proteinExistence type="predicted"/>
<accession>A0ACB9DYL7</accession>
<reference evidence="2" key="1">
    <citation type="journal article" date="2022" name="Mol. Ecol. Resour.">
        <title>The genomes of chicory, endive, great burdock and yacon provide insights into Asteraceae palaeo-polyploidization history and plant inulin production.</title>
        <authorList>
            <person name="Fan W."/>
            <person name="Wang S."/>
            <person name="Wang H."/>
            <person name="Wang A."/>
            <person name="Jiang F."/>
            <person name="Liu H."/>
            <person name="Zhao H."/>
            <person name="Xu D."/>
            <person name="Zhang Y."/>
        </authorList>
    </citation>
    <scope>NUCLEOTIDE SEQUENCE [LARGE SCALE GENOMIC DNA]</scope>
    <source>
        <strain evidence="2">cv. Punajuju</strain>
    </source>
</reference>
<evidence type="ECO:0000313" key="1">
    <source>
        <dbReference type="EMBL" id="KAI3751528.1"/>
    </source>
</evidence>
<protein>
    <submittedName>
        <fullName evidence="1">Uncharacterized protein</fullName>
    </submittedName>
</protein>
<keyword evidence="2" id="KW-1185">Reference proteome</keyword>
<evidence type="ECO:0000313" key="2">
    <source>
        <dbReference type="Proteomes" id="UP001055811"/>
    </source>
</evidence>
<dbReference type="Proteomes" id="UP001055811">
    <property type="component" value="Linkage Group LG04"/>
</dbReference>
<organism evidence="1 2">
    <name type="scientific">Cichorium intybus</name>
    <name type="common">Chicory</name>
    <dbReference type="NCBI Taxonomy" id="13427"/>
    <lineage>
        <taxon>Eukaryota</taxon>
        <taxon>Viridiplantae</taxon>
        <taxon>Streptophyta</taxon>
        <taxon>Embryophyta</taxon>
        <taxon>Tracheophyta</taxon>
        <taxon>Spermatophyta</taxon>
        <taxon>Magnoliopsida</taxon>
        <taxon>eudicotyledons</taxon>
        <taxon>Gunneridae</taxon>
        <taxon>Pentapetalae</taxon>
        <taxon>asterids</taxon>
        <taxon>campanulids</taxon>
        <taxon>Asterales</taxon>
        <taxon>Asteraceae</taxon>
        <taxon>Cichorioideae</taxon>
        <taxon>Cichorieae</taxon>
        <taxon>Cichoriinae</taxon>
        <taxon>Cichorium</taxon>
    </lineage>
</organism>
<dbReference type="EMBL" id="CM042012">
    <property type="protein sequence ID" value="KAI3751528.1"/>
    <property type="molecule type" value="Genomic_DNA"/>
</dbReference>
<reference evidence="1 2" key="2">
    <citation type="journal article" date="2022" name="Mol. Ecol. Resour.">
        <title>The genomes of chicory, endive, great burdock and yacon provide insights into Asteraceae paleo-polyploidization history and plant inulin production.</title>
        <authorList>
            <person name="Fan W."/>
            <person name="Wang S."/>
            <person name="Wang H."/>
            <person name="Wang A."/>
            <person name="Jiang F."/>
            <person name="Liu H."/>
            <person name="Zhao H."/>
            <person name="Xu D."/>
            <person name="Zhang Y."/>
        </authorList>
    </citation>
    <scope>NUCLEOTIDE SEQUENCE [LARGE SCALE GENOMIC DNA]</scope>
    <source>
        <strain evidence="2">cv. Punajuju</strain>
        <tissue evidence="1">Leaves</tissue>
    </source>
</reference>